<evidence type="ECO:0000259" key="1">
    <source>
        <dbReference type="Pfam" id="PF20075"/>
    </source>
</evidence>
<keyword evidence="3" id="KW-1185">Reference proteome</keyword>
<gene>
    <name evidence="2" type="ORF">ORJ04_19150</name>
</gene>
<dbReference type="InterPro" id="IPR045526">
    <property type="entry name" value="DUF6471"/>
</dbReference>
<reference evidence="2 3" key="1">
    <citation type="submission" date="2022-11" db="EMBL/GenBank/DDBJ databases">
        <title>Viruses from the air-sea interface of a natural surface slick.</title>
        <authorList>
            <person name="Rahlff J."/>
            <person name="Holmfeldt K."/>
        </authorList>
    </citation>
    <scope>NUCLEOTIDE SEQUENCE [LARGE SCALE GENOMIC DNA]</scope>
    <source>
        <strain evidence="2 3">SMS4</strain>
    </source>
</reference>
<dbReference type="RefSeq" id="WP_027670986.1">
    <property type="nucleotide sequence ID" value="NZ_JAPJDY010000014.1"/>
</dbReference>
<evidence type="ECO:0000313" key="2">
    <source>
        <dbReference type="EMBL" id="MDP5138071.1"/>
    </source>
</evidence>
<sequence>MSNKLPHWNCVASRLVKAELQKRGIKYAELSNLLANIGIEQTPANLRSKLSKGIFSASLLLQIFHVISADINPSELGVILCGCEKSN</sequence>
<accession>A0ABT9I3V6</accession>
<dbReference type="Pfam" id="PF20075">
    <property type="entry name" value="DUF6471"/>
    <property type="match status" value="1"/>
</dbReference>
<dbReference type="EMBL" id="JAPJDZ010000091">
    <property type="protein sequence ID" value="MDP5138071.1"/>
    <property type="molecule type" value="Genomic_DNA"/>
</dbReference>
<comment type="caution">
    <text evidence="2">The sequence shown here is derived from an EMBL/GenBank/DDBJ whole genome shotgun (WGS) entry which is preliminary data.</text>
</comment>
<name>A0ABT9I3V6_9GAMM</name>
<dbReference type="Proteomes" id="UP001231109">
    <property type="component" value="Unassembled WGS sequence"/>
</dbReference>
<evidence type="ECO:0000313" key="3">
    <source>
        <dbReference type="Proteomes" id="UP001231109"/>
    </source>
</evidence>
<organism evidence="2 3">
    <name type="scientific">Rheinheimera baltica</name>
    <dbReference type="NCBI Taxonomy" id="67576"/>
    <lineage>
        <taxon>Bacteria</taxon>
        <taxon>Pseudomonadati</taxon>
        <taxon>Pseudomonadota</taxon>
        <taxon>Gammaproteobacteria</taxon>
        <taxon>Chromatiales</taxon>
        <taxon>Chromatiaceae</taxon>
        <taxon>Rheinheimera</taxon>
    </lineage>
</organism>
<feature type="domain" description="DUF6471" evidence="1">
    <location>
        <begin position="8"/>
        <end position="69"/>
    </location>
</feature>
<protein>
    <submittedName>
        <fullName evidence="2">DUF6471 domain-containing protein</fullName>
    </submittedName>
</protein>
<proteinExistence type="predicted"/>